<keyword evidence="1" id="KW-0812">Transmembrane</keyword>
<organism evidence="2">
    <name type="scientific">Brassica cretica</name>
    <name type="common">Mustard</name>
    <dbReference type="NCBI Taxonomy" id="69181"/>
    <lineage>
        <taxon>Eukaryota</taxon>
        <taxon>Viridiplantae</taxon>
        <taxon>Streptophyta</taxon>
        <taxon>Embryophyta</taxon>
        <taxon>Tracheophyta</taxon>
        <taxon>Spermatophyta</taxon>
        <taxon>Magnoliopsida</taxon>
        <taxon>eudicotyledons</taxon>
        <taxon>Gunneridae</taxon>
        <taxon>Pentapetalae</taxon>
        <taxon>rosids</taxon>
        <taxon>malvids</taxon>
        <taxon>Brassicales</taxon>
        <taxon>Brassicaceae</taxon>
        <taxon>Brassiceae</taxon>
        <taxon>Brassica</taxon>
    </lineage>
</organism>
<gene>
    <name evidence="2" type="ORF">F2Q70_00001952</name>
</gene>
<dbReference type="AlphaFoldDB" id="A0A8S9IV43"/>
<reference evidence="2" key="1">
    <citation type="submission" date="2019-12" db="EMBL/GenBank/DDBJ databases">
        <title>Genome sequencing and annotation of Brassica cretica.</title>
        <authorList>
            <person name="Studholme D.J."/>
            <person name="Sarris P.F."/>
        </authorList>
    </citation>
    <scope>NUCLEOTIDE SEQUENCE</scope>
    <source>
        <strain evidence="2">PFS-102/07</strain>
        <tissue evidence="2">Leaf</tissue>
    </source>
</reference>
<keyword evidence="1" id="KW-1133">Transmembrane helix</keyword>
<dbReference type="EMBL" id="QGKY02001015">
    <property type="protein sequence ID" value="KAF2572926.1"/>
    <property type="molecule type" value="Genomic_DNA"/>
</dbReference>
<keyword evidence="1" id="KW-0472">Membrane</keyword>
<protein>
    <submittedName>
        <fullName evidence="2">Uncharacterized protein</fullName>
    </submittedName>
</protein>
<evidence type="ECO:0000256" key="1">
    <source>
        <dbReference type="SAM" id="Phobius"/>
    </source>
</evidence>
<name>A0A8S9IV43_BRACR</name>
<sequence length="112" mass="12258">MYLSSLITSLVALPFAIFSTPGCLSSSHASLGVARGWLHGLFISFCLLLSLCSLISLYLSSLITSLVVYGLKLKLWFLGGWLLFSPTQSFVILRWHECLVSACLVCEVLLIS</sequence>
<comment type="caution">
    <text evidence="2">The sequence shown here is derived from an EMBL/GenBank/DDBJ whole genome shotgun (WGS) entry which is preliminary data.</text>
</comment>
<feature type="transmembrane region" description="Helical" evidence="1">
    <location>
        <begin position="66"/>
        <end position="84"/>
    </location>
</feature>
<accession>A0A8S9IV43</accession>
<feature type="transmembrane region" description="Helical" evidence="1">
    <location>
        <begin position="41"/>
        <end position="59"/>
    </location>
</feature>
<evidence type="ECO:0000313" key="2">
    <source>
        <dbReference type="EMBL" id="KAF2572926.1"/>
    </source>
</evidence>
<proteinExistence type="predicted"/>